<evidence type="ECO:0000313" key="1">
    <source>
        <dbReference type="EMBL" id="CAA6802482.1"/>
    </source>
</evidence>
<sequence length="323" mass="37602">MTTIDKITIIFKRSELSISKFASIINKDRRTVTSWIDGATKKDPSKEVLNHISTFFRYPENIWDISCKEEFTTLIKTVPKEEIRLIDEGYLGGLKYILKHEDKERLVIHAQFPGSMYRDTTVPKVYKKQDAQQIEGFKQERISKMLHYSFKTTEWYSIKTLLNFCFSPIGNFYTKEQKVKILSLMHDTFDENYNKQLHLFDSYSQKIYGLDTMYTSINIKAGIVFFKAPLESVFIEVTNTAIVERLHKHFTSGKEAPIHVAPNDATKILGILKSAIQNDKSLEWSYEEINKKTFYGKLFKNNISMSLQHKLSKPRESYVGVSI</sequence>
<dbReference type="EMBL" id="CACVAP010000039">
    <property type="protein sequence ID" value="CAA6802482.1"/>
    <property type="molecule type" value="Genomic_DNA"/>
</dbReference>
<name>A0A6S6SGN0_9BACT</name>
<organism evidence="1">
    <name type="scientific">uncultured Sulfurovum sp</name>
    <dbReference type="NCBI Taxonomy" id="269237"/>
    <lineage>
        <taxon>Bacteria</taxon>
        <taxon>Pseudomonadati</taxon>
        <taxon>Campylobacterota</taxon>
        <taxon>Epsilonproteobacteria</taxon>
        <taxon>Campylobacterales</taxon>
        <taxon>Sulfurovaceae</taxon>
        <taxon>Sulfurovum</taxon>
        <taxon>environmental samples</taxon>
    </lineage>
</organism>
<gene>
    <name evidence="1" type="ORF">HELGO_WM3388</name>
</gene>
<accession>A0A6S6SGN0</accession>
<proteinExistence type="predicted"/>
<protein>
    <submittedName>
        <fullName evidence="1">Uncharacterized protein</fullName>
    </submittedName>
</protein>
<reference evidence="1" key="1">
    <citation type="submission" date="2020-01" db="EMBL/GenBank/DDBJ databases">
        <authorList>
            <person name="Meier V. D."/>
            <person name="Meier V D."/>
        </authorList>
    </citation>
    <scope>NUCLEOTIDE SEQUENCE</scope>
    <source>
        <strain evidence="1">HLG_WM_MAG_06</strain>
    </source>
</reference>
<dbReference type="AlphaFoldDB" id="A0A6S6SGN0"/>